<evidence type="ECO:0000313" key="2">
    <source>
        <dbReference type="EMBL" id="RXH70046.1"/>
    </source>
</evidence>
<organism evidence="2 3">
    <name type="scientific">Malus domestica</name>
    <name type="common">Apple</name>
    <name type="synonym">Pyrus malus</name>
    <dbReference type="NCBI Taxonomy" id="3750"/>
    <lineage>
        <taxon>Eukaryota</taxon>
        <taxon>Viridiplantae</taxon>
        <taxon>Streptophyta</taxon>
        <taxon>Embryophyta</taxon>
        <taxon>Tracheophyta</taxon>
        <taxon>Spermatophyta</taxon>
        <taxon>Magnoliopsida</taxon>
        <taxon>eudicotyledons</taxon>
        <taxon>Gunneridae</taxon>
        <taxon>Pentapetalae</taxon>
        <taxon>rosids</taxon>
        <taxon>fabids</taxon>
        <taxon>Rosales</taxon>
        <taxon>Rosaceae</taxon>
        <taxon>Amygdaloideae</taxon>
        <taxon>Maleae</taxon>
        <taxon>Malus</taxon>
    </lineage>
</organism>
<comment type="caution">
    <text evidence="2">The sequence shown here is derived from an EMBL/GenBank/DDBJ whole genome shotgun (WGS) entry which is preliminary data.</text>
</comment>
<evidence type="ECO:0000256" key="1">
    <source>
        <dbReference type="SAM" id="MobiDB-lite"/>
    </source>
</evidence>
<keyword evidence="3" id="KW-1185">Reference proteome</keyword>
<name>A0A498HEZ8_MALDO</name>
<evidence type="ECO:0000313" key="3">
    <source>
        <dbReference type="Proteomes" id="UP000290289"/>
    </source>
</evidence>
<sequence length="59" mass="5998">MASPMGVCFTFLSGTGLAGIIVPCLVSLGTNLNETSPDSCGLSPSLGRLSEAPRKPQDC</sequence>
<dbReference type="EMBL" id="RDQH01000342">
    <property type="protein sequence ID" value="RXH70046.1"/>
    <property type="molecule type" value="Genomic_DNA"/>
</dbReference>
<feature type="region of interest" description="Disordered" evidence="1">
    <location>
        <begin position="35"/>
        <end position="59"/>
    </location>
</feature>
<dbReference type="AlphaFoldDB" id="A0A498HEZ8"/>
<proteinExistence type="predicted"/>
<gene>
    <name evidence="2" type="ORF">DVH24_007302</name>
</gene>
<accession>A0A498HEZ8</accession>
<reference evidence="2 3" key="1">
    <citation type="submission" date="2018-10" db="EMBL/GenBank/DDBJ databases">
        <title>A high-quality apple genome assembly.</title>
        <authorList>
            <person name="Hu J."/>
        </authorList>
    </citation>
    <scope>NUCLEOTIDE SEQUENCE [LARGE SCALE GENOMIC DNA]</scope>
    <source>
        <strain evidence="3">cv. HFTH1</strain>
        <tissue evidence="2">Young leaf</tissue>
    </source>
</reference>
<protein>
    <submittedName>
        <fullName evidence="2">Uncharacterized protein</fullName>
    </submittedName>
</protein>
<dbReference type="Proteomes" id="UP000290289">
    <property type="component" value="Chromosome 16"/>
</dbReference>